<reference evidence="8 9" key="1">
    <citation type="submission" date="2017-02" db="EMBL/GenBank/DDBJ databases">
        <title>Genomic diversity within the haloalkaliphilic genus Thioalkalivibrio.</title>
        <authorList>
            <person name="Ahn A.-C."/>
            <person name="Meier-Kolthoff J."/>
            <person name="Overmars L."/>
            <person name="Richter M."/>
            <person name="Woyke T."/>
            <person name="Sorokin D.Y."/>
            <person name="Muyzer G."/>
        </authorList>
    </citation>
    <scope>NUCLEOTIDE SEQUENCE [LARGE SCALE GENOMIC DNA]</scope>
    <source>
        <strain evidence="8 9">HL17</strain>
    </source>
</reference>
<dbReference type="PANTHER" id="PTHR43731:SF9">
    <property type="entry name" value="SLR1461 PROTEIN"/>
    <property type="match status" value="1"/>
</dbReference>
<evidence type="ECO:0000256" key="3">
    <source>
        <dbReference type="ARBA" id="ARBA00022989"/>
    </source>
</evidence>
<keyword evidence="9" id="KW-1185">Reference proteome</keyword>
<proteinExistence type="predicted"/>
<feature type="domain" description="Peptidase S54 rhomboid" evidence="7">
    <location>
        <begin position="63"/>
        <end position="195"/>
    </location>
</feature>
<dbReference type="GO" id="GO:0006508">
    <property type="term" value="P:proteolysis"/>
    <property type="evidence" value="ECO:0007669"/>
    <property type="project" value="UniProtKB-KW"/>
</dbReference>
<evidence type="ECO:0000256" key="6">
    <source>
        <dbReference type="SAM" id="Phobius"/>
    </source>
</evidence>
<feature type="transmembrane region" description="Helical" evidence="6">
    <location>
        <begin position="124"/>
        <end position="142"/>
    </location>
</feature>
<evidence type="ECO:0000313" key="9">
    <source>
        <dbReference type="Proteomes" id="UP000189177"/>
    </source>
</evidence>
<feature type="region of interest" description="Disordered" evidence="5">
    <location>
        <begin position="209"/>
        <end position="250"/>
    </location>
</feature>
<keyword evidence="2 6" id="KW-0812">Transmembrane</keyword>
<dbReference type="PANTHER" id="PTHR43731">
    <property type="entry name" value="RHOMBOID PROTEASE"/>
    <property type="match status" value="1"/>
</dbReference>
<protein>
    <submittedName>
        <fullName evidence="8">Rhomboid family intramembrane serine protease</fullName>
    </submittedName>
</protein>
<dbReference type="InterPro" id="IPR022764">
    <property type="entry name" value="Peptidase_S54_rhomboid_dom"/>
</dbReference>
<feature type="transmembrane region" description="Helical" evidence="6">
    <location>
        <begin position="174"/>
        <end position="194"/>
    </location>
</feature>
<dbReference type="GO" id="GO:0004252">
    <property type="term" value="F:serine-type endopeptidase activity"/>
    <property type="evidence" value="ECO:0007669"/>
    <property type="project" value="InterPro"/>
</dbReference>
<feature type="transmembrane region" description="Helical" evidence="6">
    <location>
        <begin position="23"/>
        <end position="41"/>
    </location>
</feature>
<keyword evidence="4 6" id="KW-0472">Membrane</keyword>
<evidence type="ECO:0000256" key="1">
    <source>
        <dbReference type="ARBA" id="ARBA00004141"/>
    </source>
</evidence>
<dbReference type="GO" id="GO:0016020">
    <property type="term" value="C:membrane"/>
    <property type="evidence" value="ECO:0007669"/>
    <property type="project" value="UniProtKB-SubCell"/>
</dbReference>
<evidence type="ECO:0000256" key="4">
    <source>
        <dbReference type="ARBA" id="ARBA00023136"/>
    </source>
</evidence>
<evidence type="ECO:0000313" key="8">
    <source>
        <dbReference type="EMBL" id="OOC11228.1"/>
    </source>
</evidence>
<name>A0A1V3A1E7_9GAMM</name>
<dbReference type="Gene3D" id="1.20.1540.10">
    <property type="entry name" value="Rhomboid-like"/>
    <property type="match status" value="1"/>
</dbReference>
<evidence type="ECO:0000256" key="2">
    <source>
        <dbReference type="ARBA" id="ARBA00022692"/>
    </source>
</evidence>
<feature type="transmembrane region" description="Helical" evidence="6">
    <location>
        <begin position="102"/>
        <end position="118"/>
    </location>
</feature>
<organism evidence="8 9">
    <name type="scientific">Thioalkalivibrio halophilus</name>
    <dbReference type="NCBI Taxonomy" id="252474"/>
    <lineage>
        <taxon>Bacteria</taxon>
        <taxon>Pseudomonadati</taxon>
        <taxon>Pseudomonadota</taxon>
        <taxon>Gammaproteobacteria</taxon>
        <taxon>Chromatiales</taxon>
        <taxon>Ectothiorhodospiraceae</taxon>
        <taxon>Thioalkalivibrio</taxon>
    </lineage>
</organism>
<dbReference type="InterPro" id="IPR050925">
    <property type="entry name" value="Rhomboid_protease_S54"/>
</dbReference>
<feature type="compositionally biased region" description="Basic and acidic residues" evidence="5">
    <location>
        <begin position="218"/>
        <end position="250"/>
    </location>
</feature>
<dbReference type="SUPFAM" id="SSF144091">
    <property type="entry name" value="Rhomboid-like"/>
    <property type="match status" value="1"/>
</dbReference>
<dbReference type="OrthoDB" id="465874at2"/>
<dbReference type="Proteomes" id="UP000189177">
    <property type="component" value="Unassembled WGS sequence"/>
</dbReference>
<keyword evidence="8" id="KW-0645">Protease</keyword>
<feature type="transmembrane region" description="Helical" evidence="6">
    <location>
        <begin position="149"/>
        <end position="168"/>
    </location>
</feature>
<dbReference type="Pfam" id="PF01694">
    <property type="entry name" value="Rhomboid"/>
    <property type="match status" value="1"/>
</dbReference>
<keyword evidence="8" id="KW-0378">Hydrolase</keyword>
<dbReference type="EMBL" id="MUZR01000005">
    <property type="protein sequence ID" value="OOC11228.1"/>
    <property type="molecule type" value="Genomic_DNA"/>
</dbReference>
<dbReference type="RefSeq" id="WP_018947113.1">
    <property type="nucleotide sequence ID" value="NZ_MUZR01000005.1"/>
</dbReference>
<evidence type="ECO:0000259" key="7">
    <source>
        <dbReference type="Pfam" id="PF01694"/>
    </source>
</evidence>
<sequence>MLNLRRPAPPTDPAADRERFRRALLWPFVGVMALVLIHALQELLGADFSRLGILPRDGVGALGIFTSPLIHGSWGHLMANAPTLWVLGILTLYGFPQATRTAVPLIWIMGGLGVWLFAREGLHIGASGLTHGLMFFAVVIGIRRRDALSIALTIIVLFLYGSMFWGVFPTTPGVSFEAHLFGGTVGAVCGWFLYRRDAFPAVQRYAWEEDPDDPTDAETLRKIEQGRLDEIEPPRPRDEHGPDDPPDRRD</sequence>
<dbReference type="AlphaFoldDB" id="A0A1V3A1E7"/>
<evidence type="ECO:0000256" key="5">
    <source>
        <dbReference type="SAM" id="MobiDB-lite"/>
    </source>
</evidence>
<keyword evidence="3 6" id="KW-1133">Transmembrane helix</keyword>
<comment type="subcellular location">
    <subcellularLocation>
        <location evidence="1">Membrane</location>
        <topology evidence="1">Multi-pass membrane protein</topology>
    </subcellularLocation>
</comment>
<dbReference type="STRING" id="252474.B1A74_01575"/>
<comment type="caution">
    <text evidence="8">The sequence shown here is derived from an EMBL/GenBank/DDBJ whole genome shotgun (WGS) entry which is preliminary data.</text>
</comment>
<gene>
    <name evidence="8" type="ORF">B1A74_01575</name>
</gene>
<feature type="transmembrane region" description="Helical" evidence="6">
    <location>
        <begin position="77"/>
        <end position="95"/>
    </location>
</feature>
<dbReference type="InterPro" id="IPR035952">
    <property type="entry name" value="Rhomboid-like_sf"/>
</dbReference>
<accession>A0A1V3A1E7</accession>